<dbReference type="RefSeq" id="WP_214158202.1">
    <property type="nucleotide sequence ID" value="NZ_JAHBAY010000010.1"/>
</dbReference>
<sequence length="249" mass="27527">MTQTLLACGVCGAETRDLYLCRYCLAQLAGLIADTPALIVDLNITLARQDAITLTEQGSKPGQNAAPLPINTHALDALTEIRSAIKGISSHPDHRRPDEQARLTARMPSVGARLTALKVAYNLALKVIDRPASKWFFGHCEACGMAMCGPPDALRVTCVCDRGYDATVLRTRQWEAVGESLVRRSEAVSLISARYHVDRPETVRKAIDLWIHRGALEDRAGWVRFGDVDALWRKRLRMRARKAELARAS</sequence>
<evidence type="ECO:0000313" key="1">
    <source>
        <dbReference type="EMBL" id="MBT0771832.1"/>
    </source>
</evidence>
<reference evidence="1 2" key="1">
    <citation type="submission" date="2021-05" db="EMBL/GenBank/DDBJ databases">
        <title>Kineosporia and Streptomyces sp. nov. two new marine actinobacteria isolated from Coral.</title>
        <authorList>
            <person name="Buangrab K."/>
            <person name="Sutthacheep M."/>
            <person name="Yeemin T."/>
            <person name="Harunari E."/>
            <person name="Igarashi Y."/>
            <person name="Kanchanasin P."/>
            <person name="Tanasupawat S."/>
            <person name="Phongsopitanun W."/>
        </authorList>
    </citation>
    <scope>NUCLEOTIDE SEQUENCE [LARGE SCALE GENOMIC DNA]</scope>
    <source>
        <strain evidence="1 2">J2-2</strain>
    </source>
</reference>
<protein>
    <recommendedName>
        <fullName evidence="3">Amidophosphoribosyltransferase</fullName>
    </recommendedName>
</protein>
<organism evidence="1 2">
    <name type="scientific">Kineosporia corallincola</name>
    <dbReference type="NCBI Taxonomy" id="2835133"/>
    <lineage>
        <taxon>Bacteria</taxon>
        <taxon>Bacillati</taxon>
        <taxon>Actinomycetota</taxon>
        <taxon>Actinomycetes</taxon>
        <taxon>Kineosporiales</taxon>
        <taxon>Kineosporiaceae</taxon>
        <taxon>Kineosporia</taxon>
    </lineage>
</organism>
<keyword evidence="2" id="KW-1185">Reference proteome</keyword>
<proteinExistence type="predicted"/>
<name>A0ABS5TL60_9ACTN</name>
<evidence type="ECO:0000313" key="2">
    <source>
        <dbReference type="Proteomes" id="UP001197247"/>
    </source>
</evidence>
<dbReference type="EMBL" id="JAHBAY010000010">
    <property type="protein sequence ID" value="MBT0771832.1"/>
    <property type="molecule type" value="Genomic_DNA"/>
</dbReference>
<dbReference type="Proteomes" id="UP001197247">
    <property type="component" value="Unassembled WGS sequence"/>
</dbReference>
<gene>
    <name evidence="1" type="ORF">KIH74_23020</name>
</gene>
<comment type="caution">
    <text evidence="1">The sequence shown here is derived from an EMBL/GenBank/DDBJ whole genome shotgun (WGS) entry which is preliminary data.</text>
</comment>
<evidence type="ECO:0008006" key="3">
    <source>
        <dbReference type="Google" id="ProtNLM"/>
    </source>
</evidence>
<accession>A0ABS5TL60</accession>